<evidence type="ECO:0000313" key="9">
    <source>
        <dbReference type="Proteomes" id="UP001141552"/>
    </source>
</evidence>
<evidence type="ECO:0000256" key="1">
    <source>
        <dbReference type="ARBA" id="ARBA00004141"/>
    </source>
</evidence>
<dbReference type="GO" id="GO:0005886">
    <property type="term" value="C:plasma membrane"/>
    <property type="evidence" value="ECO:0007669"/>
    <property type="project" value="TreeGrafter"/>
</dbReference>
<evidence type="ECO:0000313" key="8">
    <source>
        <dbReference type="EMBL" id="KAJ4842743.1"/>
    </source>
</evidence>
<evidence type="ECO:0000256" key="5">
    <source>
        <dbReference type="ARBA" id="ARBA00022989"/>
    </source>
</evidence>
<dbReference type="EMBL" id="JAKUCV010002407">
    <property type="protein sequence ID" value="KAJ4842743.1"/>
    <property type="molecule type" value="Genomic_DNA"/>
</dbReference>
<organism evidence="8 9">
    <name type="scientific">Turnera subulata</name>
    <dbReference type="NCBI Taxonomy" id="218843"/>
    <lineage>
        <taxon>Eukaryota</taxon>
        <taxon>Viridiplantae</taxon>
        <taxon>Streptophyta</taxon>
        <taxon>Embryophyta</taxon>
        <taxon>Tracheophyta</taxon>
        <taxon>Spermatophyta</taxon>
        <taxon>Magnoliopsida</taxon>
        <taxon>eudicotyledons</taxon>
        <taxon>Gunneridae</taxon>
        <taxon>Pentapetalae</taxon>
        <taxon>rosids</taxon>
        <taxon>fabids</taxon>
        <taxon>Malpighiales</taxon>
        <taxon>Passifloraceae</taxon>
        <taxon>Turnera</taxon>
    </lineage>
</organism>
<dbReference type="OrthoDB" id="1856718at2759"/>
<dbReference type="GO" id="GO:0005337">
    <property type="term" value="F:nucleoside transmembrane transporter activity"/>
    <property type="evidence" value="ECO:0007669"/>
    <property type="project" value="InterPro"/>
</dbReference>
<reference evidence="8" key="2">
    <citation type="journal article" date="2023" name="Plants (Basel)">
        <title>Annotation of the Turnera subulata (Passifloraceae) Draft Genome Reveals the S-Locus Evolved after the Divergence of Turneroideae from Passifloroideae in a Stepwise Manner.</title>
        <authorList>
            <person name="Henning P.M."/>
            <person name="Roalson E.H."/>
            <person name="Mir W."/>
            <person name="McCubbin A.G."/>
            <person name="Shore J.S."/>
        </authorList>
    </citation>
    <scope>NUCLEOTIDE SEQUENCE</scope>
    <source>
        <strain evidence="8">F60SS</strain>
    </source>
</reference>
<feature type="transmembrane region" description="Helical" evidence="7">
    <location>
        <begin position="63"/>
        <end position="80"/>
    </location>
</feature>
<comment type="subcellular location">
    <subcellularLocation>
        <location evidence="1">Membrane</location>
        <topology evidence="1">Multi-pass membrane protein</topology>
    </subcellularLocation>
</comment>
<keyword evidence="5 7" id="KW-1133">Transmembrane helix</keyword>
<sequence>KKITLHRFTATTTAATAPSSPSLEPPLLPHRRLPPLPHVEAGLAMTSANGTEAPTRLEGKYKALVVCWLLGLGSLVSWNSMLTIGDYYYKLFPDYHPSRVLTLVYQPFAMGTMAILAHYEAKIDTRKRNILGYILFAASTLMLAVVSSPGRRLGFHVP</sequence>
<reference evidence="8" key="1">
    <citation type="submission" date="2022-02" db="EMBL/GenBank/DDBJ databases">
        <authorList>
            <person name="Henning P.M."/>
            <person name="McCubbin A.G."/>
            <person name="Shore J.S."/>
        </authorList>
    </citation>
    <scope>NUCLEOTIDE SEQUENCE</scope>
    <source>
        <strain evidence="8">F60SS</strain>
        <tissue evidence="8">Leaves</tissue>
    </source>
</reference>
<gene>
    <name evidence="8" type="ORF">Tsubulata_027203</name>
</gene>
<comment type="caution">
    <text evidence="8">The sequence shown here is derived from an EMBL/GenBank/DDBJ whole genome shotgun (WGS) entry which is preliminary data.</text>
</comment>
<evidence type="ECO:0000256" key="6">
    <source>
        <dbReference type="ARBA" id="ARBA00023136"/>
    </source>
</evidence>
<dbReference type="InterPro" id="IPR002259">
    <property type="entry name" value="Eqnu_transpt"/>
</dbReference>
<name>A0A9Q0JI90_9ROSI</name>
<dbReference type="Proteomes" id="UP001141552">
    <property type="component" value="Unassembled WGS sequence"/>
</dbReference>
<dbReference type="PANTHER" id="PTHR10332">
    <property type="entry name" value="EQUILIBRATIVE NUCLEOSIDE TRANSPORTER"/>
    <property type="match status" value="1"/>
</dbReference>
<keyword evidence="4 7" id="KW-0812">Transmembrane</keyword>
<protein>
    <submittedName>
        <fullName evidence="8">Uncharacterized protein</fullName>
    </submittedName>
</protein>
<dbReference type="AlphaFoldDB" id="A0A9Q0JI90"/>
<evidence type="ECO:0000256" key="4">
    <source>
        <dbReference type="ARBA" id="ARBA00022692"/>
    </source>
</evidence>
<keyword evidence="6 7" id="KW-0472">Membrane</keyword>
<evidence type="ECO:0000256" key="3">
    <source>
        <dbReference type="ARBA" id="ARBA00022448"/>
    </source>
</evidence>
<feature type="transmembrane region" description="Helical" evidence="7">
    <location>
        <begin position="100"/>
        <end position="118"/>
    </location>
</feature>
<dbReference type="PANTHER" id="PTHR10332:SF38">
    <property type="entry name" value="EQUILIBRATIVE NUCLEOTIDE TRANSPORTER 3-RELATED"/>
    <property type="match status" value="1"/>
</dbReference>
<evidence type="ECO:0000256" key="2">
    <source>
        <dbReference type="ARBA" id="ARBA00007965"/>
    </source>
</evidence>
<evidence type="ECO:0000256" key="7">
    <source>
        <dbReference type="SAM" id="Phobius"/>
    </source>
</evidence>
<proteinExistence type="inferred from homology"/>
<feature type="transmembrane region" description="Helical" evidence="7">
    <location>
        <begin position="130"/>
        <end position="148"/>
    </location>
</feature>
<keyword evidence="9" id="KW-1185">Reference proteome</keyword>
<keyword evidence="3" id="KW-0813">Transport</keyword>
<accession>A0A9Q0JI90</accession>
<feature type="non-terminal residue" evidence="8">
    <location>
        <position position="1"/>
    </location>
</feature>
<comment type="similarity">
    <text evidence="2">Belongs to the SLC29A/ENT transporter (TC 2.A.57) family.</text>
</comment>